<evidence type="ECO:0000313" key="11">
    <source>
        <dbReference type="Proteomes" id="UP000095280"/>
    </source>
</evidence>
<feature type="compositionally biased region" description="Basic residues" evidence="9">
    <location>
        <begin position="536"/>
        <end position="556"/>
    </location>
</feature>
<dbReference type="Proteomes" id="UP000095280">
    <property type="component" value="Unplaced"/>
</dbReference>
<evidence type="ECO:0000259" key="10">
    <source>
        <dbReference type="PROSITE" id="PS50011"/>
    </source>
</evidence>
<dbReference type="InterPro" id="IPR029044">
    <property type="entry name" value="Nucleotide-diphossugar_trans"/>
</dbReference>
<dbReference type="Gene3D" id="3.30.200.20">
    <property type="entry name" value="Phosphorylase Kinase, domain 1"/>
    <property type="match status" value="2"/>
</dbReference>
<dbReference type="Gene3D" id="1.10.510.10">
    <property type="entry name" value="Transferase(Phosphotransferase) domain 1"/>
    <property type="match status" value="1"/>
</dbReference>
<evidence type="ECO:0000256" key="7">
    <source>
        <dbReference type="ARBA" id="ARBA00047899"/>
    </source>
</evidence>
<dbReference type="WBParaSite" id="maker-unitig_10419-snap-gene-0.3-mRNA-1">
    <property type="protein sequence ID" value="maker-unitig_10419-snap-gene-0.3-mRNA-1"/>
    <property type="gene ID" value="maker-unitig_10419-snap-gene-0.3"/>
</dbReference>
<evidence type="ECO:0000313" key="12">
    <source>
        <dbReference type="WBParaSite" id="maker-unitig_10419-snap-gene-0.3-mRNA-1"/>
    </source>
</evidence>
<feature type="compositionally biased region" description="Basic and acidic residues" evidence="9">
    <location>
        <begin position="557"/>
        <end position="593"/>
    </location>
</feature>
<comment type="catalytic activity">
    <reaction evidence="8">
        <text>L-seryl-[protein] + ATP = O-phospho-L-seryl-[protein] + ADP + H(+)</text>
        <dbReference type="Rhea" id="RHEA:17989"/>
        <dbReference type="Rhea" id="RHEA-COMP:9863"/>
        <dbReference type="Rhea" id="RHEA-COMP:11604"/>
        <dbReference type="ChEBI" id="CHEBI:15378"/>
        <dbReference type="ChEBI" id="CHEBI:29999"/>
        <dbReference type="ChEBI" id="CHEBI:30616"/>
        <dbReference type="ChEBI" id="CHEBI:83421"/>
        <dbReference type="ChEBI" id="CHEBI:456216"/>
        <dbReference type="EC" id="2.7.11.1"/>
    </reaction>
</comment>
<evidence type="ECO:0000256" key="4">
    <source>
        <dbReference type="ARBA" id="ARBA00022741"/>
    </source>
</evidence>
<evidence type="ECO:0000256" key="1">
    <source>
        <dbReference type="ARBA" id="ARBA00012513"/>
    </source>
</evidence>
<dbReference type="GO" id="GO:0005524">
    <property type="term" value="F:ATP binding"/>
    <property type="evidence" value="ECO:0007669"/>
    <property type="project" value="UniProtKB-KW"/>
</dbReference>
<dbReference type="PANTHER" id="PTHR24356">
    <property type="entry name" value="SERINE/THREONINE-PROTEIN KINASE"/>
    <property type="match status" value="1"/>
</dbReference>
<dbReference type="InterPro" id="IPR011009">
    <property type="entry name" value="Kinase-like_dom_sf"/>
</dbReference>
<comment type="catalytic activity">
    <reaction evidence="7">
        <text>L-threonyl-[protein] + ATP = O-phospho-L-threonyl-[protein] + ADP + H(+)</text>
        <dbReference type="Rhea" id="RHEA:46608"/>
        <dbReference type="Rhea" id="RHEA-COMP:11060"/>
        <dbReference type="Rhea" id="RHEA-COMP:11605"/>
        <dbReference type="ChEBI" id="CHEBI:15378"/>
        <dbReference type="ChEBI" id="CHEBI:30013"/>
        <dbReference type="ChEBI" id="CHEBI:30616"/>
        <dbReference type="ChEBI" id="CHEBI:61977"/>
        <dbReference type="ChEBI" id="CHEBI:456216"/>
        <dbReference type="EC" id="2.7.11.1"/>
    </reaction>
</comment>
<feature type="domain" description="Protein kinase" evidence="10">
    <location>
        <begin position="295"/>
        <end position="559"/>
    </location>
</feature>
<evidence type="ECO:0000256" key="8">
    <source>
        <dbReference type="ARBA" id="ARBA00048679"/>
    </source>
</evidence>
<name>A0A1I8F282_9PLAT</name>
<dbReference type="Pfam" id="PF00069">
    <property type="entry name" value="Pkinase"/>
    <property type="match status" value="1"/>
</dbReference>
<keyword evidence="2" id="KW-0723">Serine/threonine-protein kinase</keyword>
<feature type="compositionally biased region" description="Basic and acidic residues" evidence="9">
    <location>
        <begin position="763"/>
        <end position="772"/>
    </location>
</feature>
<dbReference type="InterPro" id="IPR000719">
    <property type="entry name" value="Prot_kinase_dom"/>
</dbReference>
<keyword evidence="11" id="KW-1185">Reference proteome</keyword>
<feature type="compositionally biased region" description="Basic and acidic residues" evidence="9">
    <location>
        <begin position="631"/>
        <end position="648"/>
    </location>
</feature>
<feature type="compositionally biased region" description="Basic and acidic residues" evidence="9">
    <location>
        <begin position="694"/>
        <end position="713"/>
    </location>
</feature>
<dbReference type="InterPro" id="IPR050236">
    <property type="entry name" value="Ser_Thr_kinase_AGC"/>
</dbReference>
<dbReference type="SUPFAM" id="SSF56112">
    <property type="entry name" value="Protein kinase-like (PK-like)"/>
    <property type="match status" value="1"/>
</dbReference>
<dbReference type="Gene3D" id="3.90.550.20">
    <property type="match status" value="1"/>
</dbReference>
<sequence>KLSADSRGPPKQPLAQQQQQSKQDIPRSTDFSFLMVLGKGSFGKTQLKRDRRSAAKGTIKFFRVIKRRLNCKPAKSPEPVPFSNLSVALNRPAPRDRAGLKPQPQRLKLHRNATEMAESRTITSDLDSSLLLDTWTPVCSLTWTPVCSLTWTPVCSLLHLDSVSSAPSPGLDLDLHLDSSLFRHLDSNLLPHLDSSLLPHRGLQSVPPPGLQSAPHLDFQSALSPGLQSAPHLDSSLLLHLDSSLLPHLDSSLLPLDSSLFPPPGLPICSRHLDSQSARRTWTPVLLPHLDSSLLSHLTPVCCLTWTPVCSLSLDSSLLPPPGLQFCWPSAKGTSEVYAVKILKKDVIIQDDDIECTMTGKRVLALPEKPPFLVAAALLLPDHDCRKTACFFRTRLYFVMEFVNGGDLMYRIQHEGALQGAGGRVTPPSCRDLKLDNVLLDSEGHIKIADFGMCKEGIRDGATTRTFCGTPDYIAPEIIQYQPYGKSVDWWAFGVLLFEMLGRPAALRRRRTRRTFVSYPKSMTKGGDDLLAKGAKQSKAKQRAKAKQSSRSRAKQSKAEQSRAKQSKAEQSRAKQSKAEQSRAKQSKAEQKQSKARAKQSQQSKAEQSRAKQRQSRATEQRAAASKSKQSKAEQSKKQSRSKAEQSKQSRAKQSKQSKAEQSRAKQSKAEQSRASRANSRSKRQSKAAKQSKQSKEQSRAKQSKAEKAEQSRAKQSKQSKAEQAEQQSKAEQSRAKQSKAEQSRAKQSKAEAKQSKSRAKQSKAEKAEQSRAKQSKAEQSQSKAEAKAELLSHCLPNPPPVSCLPRTPGSGLVAARRVSGKFETRPSSAHRLGPAGGQGGAAAVPTEDCSSDISLPEQLRHQLTLSSSDISLPEQLRHQLSFEQLRHESQFATLRLSLQICLWHHSADGRVAAGCIRAALAAKQATASEWQREGRSGASYGAIPKILHQTFETRKVFNEYRKYIERCLKLNPDWEYYLWTDEDIVAFISDYYPFFHAEASNIDMDVECVKPFLPEPRKPHGLFVAAEAKEHGCDSLRQGLQRHEQRHGIRARTPVLPASRVRHDGSGRHKTGGAGPTTGPDLLTSQLQSWWTDNATRRHEVTLLDPPVFSPLIDDALHDYRK</sequence>
<feature type="region of interest" description="Disordered" evidence="9">
    <location>
        <begin position="518"/>
        <end position="789"/>
    </location>
</feature>
<evidence type="ECO:0000256" key="2">
    <source>
        <dbReference type="ARBA" id="ARBA00022527"/>
    </source>
</evidence>
<keyword evidence="3" id="KW-0808">Transferase</keyword>
<dbReference type="GO" id="GO:0035556">
    <property type="term" value="P:intracellular signal transduction"/>
    <property type="evidence" value="ECO:0007669"/>
    <property type="project" value="TreeGrafter"/>
</dbReference>
<keyword evidence="6" id="KW-0067">ATP-binding</keyword>
<dbReference type="FunFam" id="3.30.200.20:FF:000103">
    <property type="entry name" value="Protein kinase C"/>
    <property type="match status" value="1"/>
</dbReference>
<evidence type="ECO:0000256" key="3">
    <source>
        <dbReference type="ARBA" id="ARBA00022679"/>
    </source>
</evidence>
<feature type="compositionally biased region" description="Low complexity" evidence="9">
    <location>
        <begin position="13"/>
        <end position="23"/>
    </location>
</feature>
<feature type="compositionally biased region" description="Basic and acidic residues" evidence="9">
    <location>
        <begin position="732"/>
        <end position="755"/>
    </location>
</feature>
<accession>A0A1I8F282</accession>
<evidence type="ECO:0000256" key="5">
    <source>
        <dbReference type="ARBA" id="ARBA00022777"/>
    </source>
</evidence>
<feature type="region of interest" description="Disordered" evidence="9">
    <location>
        <begin position="823"/>
        <end position="849"/>
    </location>
</feature>
<dbReference type="PANTHER" id="PTHR24356:SF390">
    <property type="entry name" value="PROTEIN KINASE C, BRAIN ISOZYME-RELATED"/>
    <property type="match status" value="1"/>
</dbReference>
<reference evidence="12" key="1">
    <citation type="submission" date="2016-11" db="UniProtKB">
        <authorList>
            <consortium name="WormBaseParasite"/>
        </authorList>
    </citation>
    <scope>IDENTIFICATION</scope>
</reference>
<protein>
    <recommendedName>
        <fullName evidence="1">non-specific serine/threonine protein kinase</fullName>
        <ecNumber evidence="1">2.7.11.1</ecNumber>
    </recommendedName>
</protein>
<dbReference type="SMART" id="SM00220">
    <property type="entry name" value="S_TKc"/>
    <property type="match status" value="1"/>
</dbReference>
<dbReference type="SUPFAM" id="SSF53448">
    <property type="entry name" value="Nucleotide-diphospho-sugar transferases"/>
    <property type="match status" value="1"/>
</dbReference>
<dbReference type="EC" id="2.7.11.1" evidence="1"/>
<keyword evidence="5" id="KW-0418">Kinase</keyword>
<keyword evidence="4" id="KW-0547">Nucleotide-binding</keyword>
<feature type="region of interest" description="Disordered" evidence="9">
    <location>
        <begin position="1059"/>
        <end position="1084"/>
    </location>
</feature>
<organism evidence="11 12">
    <name type="scientific">Macrostomum lignano</name>
    <dbReference type="NCBI Taxonomy" id="282301"/>
    <lineage>
        <taxon>Eukaryota</taxon>
        <taxon>Metazoa</taxon>
        <taxon>Spiralia</taxon>
        <taxon>Lophotrochozoa</taxon>
        <taxon>Platyhelminthes</taxon>
        <taxon>Rhabditophora</taxon>
        <taxon>Macrostomorpha</taxon>
        <taxon>Macrostomida</taxon>
        <taxon>Macrostomidae</taxon>
        <taxon>Macrostomum</taxon>
    </lineage>
</organism>
<evidence type="ECO:0000256" key="9">
    <source>
        <dbReference type="SAM" id="MobiDB-lite"/>
    </source>
</evidence>
<dbReference type="PROSITE" id="PS50011">
    <property type="entry name" value="PROTEIN_KINASE_DOM"/>
    <property type="match status" value="1"/>
</dbReference>
<dbReference type="AlphaFoldDB" id="A0A1I8F282"/>
<dbReference type="GO" id="GO:0004674">
    <property type="term" value="F:protein serine/threonine kinase activity"/>
    <property type="evidence" value="ECO:0007669"/>
    <property type="project" value="UniProtKB-KW"/>
</dbReference>
<feature type="compositionally biased region" description="Basic and acidic residues" evidence="9">
    <location>
        <begin position="658"/>
        <end position="674"/>
    </location>
</feature>
<evidence type="ECO:0000256" key="6">
    <source>
        <dbReference type="ARBA" id="ARBA00022840"/>
    </source>
</evidence>
<feature type="region of interest" description="Disordered" evidence="9">
    <location>
        <begin position="1"/>
        <end position="27"/>
    </location>
</feature>
<proteinExistence type="predicted"/>